<gene>
    <name evidence="2" type="ORF">AVDCRST_MAG76-1402</name>
</gene>
<organism evidence="2">
    <name type="scientific">uncultured Acidimicrobiales bacterium</name>
    <dbReference type="NCBI Taxonomy" id="310071"/>
    <lineage>
        <taxon>Bacteria</taxon>
        <taxon>Bacillati</taxon>
        <taxon>Actinomycetota</taxon>
        <taxon>Acidimicrobiia</taxon>
        <taxon>Acidimicrobiales</taxon>
        <taxon>environmental samples</taxon>
    </lineage>
</organism>
<name>A0A6J4HXQ7_9ACTN</name>
<dbReference type="Pfam" id="PF13649">
    <property type="entry name" value="Methyltransf_25"/>
    <property type="match status" value="1"/>
</dbReference>
<dbReference type="EMBL" id="CADCSZ010000083">
    <property type="protein sequence ID" value="CAA9234054.1"/>
    <property type="molecule type" value="Genomic_DNA"/>
</dbReference>
<dbReference type="InterPro" id="IPR041698">
    <property type="entry name" value="Methyltransf_25"/>
</dbReference>
<dbReference type="CDD" id="cd02440">
    <property type="entry name" value="AdoMet_MTases"/>
    <property type="match status" value="1"/>
</dbReference>
<sequence>MRSRLYNRLAWSTSPDDYTEFAAGALDSATGPLLEVGAGTAAATASLHASSGRPTVLVDLSRAMLERAGQNIAAAAGAGDDSDVAGRIRLVQADLLALPLPTRGFTTILGLGLTHLFEDLPELVRSLRAHLAPDGHLYLSGLVTETARGRRYLQILHRAGEAAAPMSAAELSDSLDGLTGFRTKGCMAYATMSA</sequence>
<evidence type="ECO:0000259" key="1">
    <source>
        <dbReference type="Pfam" id="PF13649"/>
    </source>
</evidence>
<dbReference type="SUPFAM" id="SSF53335">
    <property type="entry name" value="S-adenosyl-L-methionine-dependent methyltransferases"/>
    <property type="match status" value="1"/>
</dbReference>
<accession>A0A6J4HXQ7</accession>
<dbReference type="InterPro" id="IPR029063">
    <property type="entry name" value="SAM-dependent_MTases_sf"/>
</dbReference>
<proteinExistence type="predicted"/>
<evidence type="ECO:0000313" key="2">
    <source>
        <dbReference type="EMBL" id="CAA9234054.1"/>
    </source>
</evidence>
<dbReference type="AlphaFoldDB" id="A0A6J4HXQ7"/>
<protein>
    <recommendedName>
        <fullName evidence="1">Methyltransferase domain-containing protein</fullName>
    </recommendedName>
</protein>
<dbReference type="Gene3D" id="3.40.50.150">
    <property type="entry name" value="Vaccinia Virus protein VP39"/>
    <property type="match status" value="1"/>
</dbReference>
<feature type="domain" description="Methyltransferase" evidence="1">
    <location>
        <begin position="34"/>
        <end position="135"/>
    </location>
</feature>
<reference evidence="2" key="1">
    <citation type="submission" date="2020-02" db="EMBL/GenBank/DDBJ databases">
        <authorList>
            <person name="Meier V. D."/>
        </authorList>
    </citation>
    <scope>NUCLEOTIDE SEQUENCE</scope>
    <source>
        <strain evidence="2">AVDCRST_MAG76</strain>
    </source>
</reference>